<keyword evidence="2" id="KW-1185">Reference proteome</keyword>
<comment type="caution">
    <text evidence="1">The sequence shown here is derived from an EMBL/GenBank/DDBJ whole genome shotgun (WGS) entry which is preliminary data.</text>
</comment>
<proteinExistence type="predicted"/>
<sequence length="71" mass="8025">MAGKTVAKGIRDLLTQRDEVVGVRLSDDVLWVRQWLQAGLRQQLTNLPLVPARLWLLNTSRFAATIVRTKA</sequence>
<organism evidence="1 2">
    <name type="scientific">Fibrella forsythiae</name>
    <dbReference type="NCBI Taxonomy" id="2817061"/>
    <lineage>
        <taxon>Bacteria</taxon>
        <taxon>Pseudomonadati</taxon>
        <taxon>Bacteroidota</taxon>
        <taxon>Cytophagia</taxon>
        <taxon>Cytophagales</taxon>
        <taxon>Spirosomataceae</taxon>
        <taxon>Fibrella</taxon>
    </lineage>
</organism>
<accession>A0ABS3JSZ1</accession>
<reference evidence="1 2" key="1">
    <citation type="submission" date="2021-03" db="EMBL/GenBank/DDBJ databases">
        <title>Fibrella sp. HMF5405 genome sequencing and assembly.</title>
        <authorList>
            <person name="Kang H."/>
            <person name="Kim H."/>
            <person name="Bae S."/>
            <person name="Joh K."/>
        </authorList>
    </citation>
    <scope>NUCLEOTIDE SEQUENCE [LARGE SCALE GENOMIC DNA]</scope>
    <source>
        <strain evidence="1 2">HMF5405</strain>
    </source>
</reference>
<dbReference type="EMBL" id="JAFMYW010000012">
    <property type="protein sequence ID" value="MBO0952573.1"/>
    <property type="molecule type" value="Genomic_DNA"/>
</dbReference>
<name>A0ABS3JSZ1_9BACT</name>
<evidence type="ECO:0000313" key="1">
    <source>
        <dbReference type="EMBL" id="MBO0952573.1"/>
    </source>
</evidence>
<gene>
    <name evidence="1" type="ORF">J2I46_28590</name>
</gene>
<dbReference type="RefSeq" id="WP_207332526.1">
    <property type="nucleotide sequence ID" value="NZ_JAFMYW010000012.1"/>
</dbReference>
<protein>
    <submittedName>
        <fullName evidence="1">Uncharacterized protein</fullName>
    </submittedName>
</protein>
<dbReference type="Proteomes" id="UP000664628">
    <property type="component" value="Unassembled WGS sequence"/>
</dbReference>
<evidence type="ECO:0000313" key="2">
    <source>
        <dbReference type="Proteomes" id="UP000664628"/>
    </source>
</evidence>